<dbReference type="Proteomes" id="UP000185657">
    <property type="component" value="Unassembled WGS sequence"/>
</dbReference>
<accession>A0ABX2U209</accession>
<name>A0ABX2U209_9BURK</name>
<comment type="caution">
    <text evidence="1">The sequence shown here is derived from an EMBL/GenBank/DDBJ whole genome shotgun (WGS) entry which is preliminary data.</text>
</comment>
<keyword evidence="2" id="KW-1185">Reference proteome</keyword>
<gene>
    <name evidence="1" type="ORF">LPB72_19345</name>
</gene>
<evidence type="ECO:0000313" key="2">
    <source>
        <dbReference type="Proteomes" id="UP000185657"/>
    </source>
</evidence>
<evidence type="ECO:0008006" key="3">
    <source>
        <dbReference type="Google" id="ProtNLM"/>
    </source>
</evidence>
<evidence type="ECO:0000313" key="1">
    <source>
        <dbReference type="EMBL" id="OAD39899.1"/>
    </source>
</evidence>
<dbReference type="SUPFAM" id="SSF69754">
    <property type="entry name" value="Ribosome binding protein Y (YfiA homologue)"/>
    <property type="match status" value="1"/>
</dbReference>
<dbReference type="Gene3D" id="3.30.160.100">
    <property type="entry name" value="Ribosome hibernation promotion factor-like"/>
    <property type="match status" value="1"/>
</dbReference>
<organism evidence="1 2">
    <name type="scientific">Hydrogenophaga crassostreae</name>
    <dbReference type="NCBI Taxonomy" id="1763535"/>
    <lineage>
        <taxon>Bacteria</taxon>
        <taxon>Pseudomonadati</taxon>
        <taxon>Pseudomonadota</taxon>
        <taxon>Betaproteobacteria</taxon>
        <taxon>Burkholderiales</taxon>
        <taxon>Comamonadaceae</taxon>
        <taxon>Hydrogenophaga</taxon>
    </lineage>
</organism>
<reference evidence="1 2" key="1">
    <citation type="submission" date="2016-02" db="EMBL/GenBank/DDBJ databases">
        <title>Draft genome sequence of Hydrogenophaga sp. LPB0072.</title>
        <authorList>
            <person name="Shin S.-K."/>
            <person name="Yi H."/>
        </authorList>
    </citation>
    <scope>NUCLEOTIDE SEQUENCE [LARGE SCALE GENOMIC DNA]</scope>
    <source>
        <strain evidence="1 2">LPB0072</strain>
    </source>
</reference>
<proteinExistence type="predicted"/>
<dbReference type="InterPro" id="IPR036567">
    <property type="entry name" value="RHF-like"/>
</dbReference>
<protein>
    <recommendedName>
        <fullName evidence="3">HPF/RaiA family ribosome-associated protein</fullName>
    </recommendedName>
</protein>
<sequence>MAPAEWRSLVERRIRFVMRRLRSEVTRVNVRLIDVNGPRGGVDQLCQLKLDTEAHGKLVVSAIQANASAALNAALRRAARTLVRQWQRRRRPVRQTSRLGTGGWTPGIQAI</sequence>
<dbReference type="EMBL" id="LVWD01000037">
    <property type="protein sequence ID" value="OAD39899.1"/>
    <property type="molecule type" value="Genomic_DNA"/>
</dbReference>